<evidence type="ECO:0000313" key="4">
    <source>
        <dbReference type="EMBL" id="PRW61875.1"/>
    </source>
</evidence>
<evidence type="ECO:0000256" key="2">
    <source>
        <dbReference type="ARBA" id="ARBA00022695"/>
    </source>
</evidence>
<dbReference type="AlphaFoldDB" id="A0A2T0GRY9"/>
<protein>
    <recommendedName>
        <fullName evidence="3">Nucleotidyl transferase domain-containing protein</fullName>
    </recommendedName>
</protein>
<keyword evidence="2" id="KW-0548">Nucleotidyltransferase</keyword>
<comment type="caution">
    <text evidence="4">The sequence shown here is derived from an EMBL/GenBank/DDBJ whole genome shotgun (WGS) entry which is preliminary data.</text>
</comment>
<dbReference type="InterPro" id="IPR050065">
    <property type="entry name" value="GlmU-like"/>
</dbReference>
<dbReference type="InterPro" id="IPR005835">
    <property type="entry name" value="NTP_transferase_dom"/>
</dbReference>
<sequence>MASRRQGHRASYYALDIMKNFEAVLFAGGAGQRMQPLTAVVPKPLLPFGDEPLLHHVFREVTESGAETARLVIGHGKSQLIRKHMENVSSRISLYKNTVIESFSSEGDSSPFRDLAECDLHMGRPILAAHCDEIVPSSVTKFMCDITAKKECATVILLNRDAPKLRPVRLDGLSETYDTATHLRQNREYRRIAGRIAIPPKLVPCIINGDIAADNLSDFIRKLLDEKYTVVAVEWPGPYVDAGELWRYRKFWKDDFWGVDE</sequence>
<organism evidence="4 5">
    <name type="scientific">Actinopolyspora mortivallis</name>
    <dbReference type="NCBI Taxonomy" id="33906"/>
    <lineage>
        <taxon>Bacteria</taxon>
        <taxon>Bacillati</taxon>
        <taxon>Actinomycetota</taxon>
        <taxon>Actinomycetes</taxon>
        <taxon>Actinopolysporales</taxon>
        <taxon>Actinopolysporaceae</taxon>
        <taxon>Actinopolyspora</taxon>
    </lineage>
</organism>
<dbReference type="Pfam" id="PF00483">
    <property type="entry name" value="NTP_transferase"/>
    <property type="match status" value="1"/>
</dbReference>
<feature type="domain" description="Nucleotidyl transferase" evidence="3">
    <location>
        <begin position="23"/>
        <end position="89"/>
    </location>
</feature>
<dbReference type="InterPro" id="IPR029044">
    <property type="entry name" value="Nucleotide-diphossugar_trans"/>
</dbReference>
<keyword evidence="1" id="KW-0808">Transferase</keyword>
<evidence type="ECO:0000259" key="3">
    <source>
        <dbReference type="Pfam" id="PF00483"/>
    </source>
</evidence>
<evidence type="ECO:0000313" key="5">
    <source>
        <dbReference type="Proteomes" id="UP000239352"/>
    </source>
</evidence>
<dbReference type="EMBL" id="PVSR01000052">
    <property type="protein sequence ID" value="PRW61875.1"/>
    <property type="molecule type" value="Genomic_DNA"/>
</dbReference>
<proteinExistence type="predicted"/>
<reference evidence="4 5" key="1">
    <citation type="submission" date="2018-03" db="EMBL/GenBank/DDBJ databases">
        <title>Actinopolyspora mortivallis from Sahara, screening for active biomolecules.</title>
        <authorList>
            <person name="Selama O."/>
            <person name="Wellington E.M.H."/>
            <person name="Hacene H."/>
        </authorList>
    </citation>
    <scope>NUCLEOTIDE SEQUENCE [LARGE SCALE GENOMIC DNA]</scope>
    <source>
        <strain evidence="4 5">M5A</strain>
    </source>
</reference>
<name>A0A2T0GRY9_ACTMO</name>
<evidence type="ECO:0000256" key="1">
    <source>
        <dbReference type="ARBA" id="ARBA00022679"/>
    </source>
</evidence>
<dbReference type="Gene3D" id="3.90.550.10">
    <property type="entry name" value="Spore Coat Polysaccharide Biosynthesis Protein SpsA, Chain A"/>
    <property type="match status" value="1"/>
</dbReference>
<dbReference type="PANTHER" id="PTHR43584">
    <property type="entry name" value="NUCLEOTIDYL TRANSFERASE"/>
    <property type="match status" value="1"/>
</dbReference>
<accession>A0A2T0GRY9</accession>
<dbReference type="GO" id="GO:0016779">
    <property type="term" value="F:nucleotidyltransferase activity"/>
    <property type="evidence" value="ECO:0007669"/>
    <property type="project" value="UniProtKB-KW"/>
</dbReference>
<dbReference type="Proteomes" id="UP000239352">
    <property type="component" value="Unassembled WGS sequence"/>
</dbReference>
<dbReference type="PANTHER" id="PTHR43584:SF8">
    <property type="entry name" value="N-ACETYLMURAMATE ALPHA-1-PHOSPHATE URIDYLYLTRANSFERASE"/>
    <property type="match status" value="1"/>
</dbReference>
<keyword evidence="5" id="KW-1185">Reference proteome</keyword>
<dbReference type="SUPFAM" id="SSF53448">
    <property type="entry name" value="Nucleotide-diphospho-sugar transferases"/>
    <property type="match status" value="1"/>
</dbReference>
<gene>
    <name evidence="4" type="ORF">CEP50_18465</name>
</gene>
<dbReference type="InParanoid" id="A0A2T0GRY9"/>